<dbReference type="Gene3D" id="2.40.460.10">
    <property type="entry name" value="Biotin dependent carboxylase carboxyltransferase"/>
    <property type="match status" value="1"/>
</dbReference>
<dbReference type="GO" id="GO:0046872">
    <property type="term" value="F:metal ion binding"/>
    <property type="evidence" value="ECO:0007669"/>
    <property type="project" value="InterPro"/>
</dbReference>
<dbReference type="FunCoup" id="D8LHP3">
    <property type="interactions" value="84"/>
</dbReference>
<dbReference type="FunFam" id="2.40.460.10:FF:000001">
    <property type="entry name" value="Acetyl-CoA carboxylase 1"/>
    <property type="match status" value="1"/>
</dbReference>
<dbReference type="Gene3D" id="3.30.470.20">
    <property type="entry name" value="ATP-grasp fold, B domain"/>
    <property type="match status" value="1"/>
</dbReference>
<feature type="compositionally biased region" description="Polar residues" evidence="7">
    <location>
        <begin position="710"/>
        <end position="727"/>
    </location>
</feature>
<dbReference type="OMA" id="VENAQCY"/>
<dbReference type="Proteomes" id="UP000002630">
    <property type="component" value="Linkage Group LG08"/>
</dbReference>
<sequence>MANQQRGAFYGSVEEYVKARGGNRPIKKILVANNGIGAVKAIRSMRKWAYETFGKERAVQFVAMATPEDLRANAEYIRMADEVVDVPGGNNSNNYANVMLIVEIAERWRVDAVWAGWGHASENPLLPDTLAATARKIVFIGPSGPPMRALGDKIGSTIIAQSAGVPTIAWNGDGLHADYADGGIPDDVYAKANVTTAEKAAEACERIGFPVMIKASEGGGGKGIRMVGEATGVAAAYRQVASEVPGSPIFVMRLAPRSRHLEVQLLADTYGEAIALNGRDCSVQRRHQKIIEEGPAVVASAEAWGNMERSAVQLAKKVGYCNAGTVEYLYSMDAKDFFFLELNPRLQVEHPVTEMITKVNLPAAQLQVAMGLPLHMIPDIRQMYGREPHGTDHIDFANEERPPAQGHCIAVRITAENPDQGFQPTSGTIKELNFRSTPDVWGYFSVDSSGLVHEFADSQFGHLFARGGDRETARRHMTVALKELSIRGDIRTTVEYIGEVLQSEDFIANRIDTGWLDVRIAAAKDGSLLATRMRKVDSHLAVVAGAVILAHEDVEKRTQTFLEMLGKGLLPPKELLATSKTVDLIYEGVKYSLVCCQAGPRYFTVTALKGDEGKVGGGNALVEAQCRPLADGGYLLVIAGKSQVVYANQEASGLRLSVNGNTCVFTKEYDPACLDTDVAGKLARRVVADGARVKEGEVFAGVLSPAMNPETGSDASLSQSGETSASAATVDDAPAGGDGVNDDSAAAAAADKPHVALRNAVDTLEVVLSGYAVPEMQSLRAIGGMRTSLADELLPYHELKEVLSVLSGKLDAGLAKKLQALADQYKAECTPGSSGGGGGGEAPLFPAANALSLLDAHASGIADDRDRATFWTTASDLAKVLLQHVQGPAGRASAALLQLIQEYLVVERSFAGVDMEDSLKALRKAYEGEEAIRVYDAFRSHAAIHRKNRLLLTLLDDIRQANAEAKAFLSKHRGGGLESSAGAAEDGLPAAPSALPTLSGGASVDNIADGEASRALTDTEAFLPVLAELSSLSNVSYTPVAARSRQLLIEYKSPSLQDRRAVFSTAVAETVVASGAGDGDARVSVMDAFVARGVPVRDLLVPVVATASTAEGRAALELYVRRVYRTHVIDNFSWKETERPAESDAAATVGGLIHCGAFTFQSQATRRPSMQGVAAGHAASSSVDLQLLANGGGGDSPAAPSRKGGWGSGEWGVGGVPLGVSRWAGLGAVEKLQDLDSGMESLLEVFPQYRGEAPACAEGAVNALHIVLLSNPIDPEDTNAPGRSRSASAASEGAVAAAAAAAAQAADDETSQALQAALSRHREALMKADVRRVSFLSPREAISGSTSILGVFTFRSRAGYKEDGLFRHIEPSHAFHLDLPRLSNFAICPANTSQLQGGNVHVYKATPKEAVGDKTKGKAAGGGASRYFARAASEIAGRGKRYFMEQGKLQRLGVKQLEVKIVSCVGAGGVLAPIRVVASNPTGYAVRVETYVEVSEGGKRLFRSLEGQAGGGARSRSSSGMKQGWDGREVGMPYPVYLPFEDKRLLAQARSDTLYCFDFLELLEAGVQEQWAAYAKDRPEVTSTPSMVLHSRELVVRRRGGGGGKASAAGDPWSASDLDDLEMVEVDRAAGLNDVGMVAWMLTLRTPEYPEGRQVVLIANDITHQAGSFGTREDIVFLLASRLSRARGLPRLYIAANSGARIGMAESLKKRFKVSWADPSDPTLGYRYLYLSREDYEDMKGRGAVVCEEVVDEDSGEVRFKILDVIGEEPDLGVENLQGSGRIAGETSSAYSDVFTLTLVLGRTVGIGAYLVRLGQRTIQKASASPILLTGYQVKRAEHEKQQEACA</sequence>
<dbReference type="InterPro" id="IPR005479">
    <property type="entry name" value="CPAse_ATP-bd"/>
</dbReference>
<evidence type="ECO:0000313" key="11">
    <source>
        <dbReference type="EMBL" id="CBN79325.1"/>
    </source>
</evidence>
<dbReference type="GO" id="GO:0006633">
    <property type="term" value="P:fatty acid biosynthetic process"/>
    <property type="evidence" value="ECO:0007669"/>
    <property type="project" value="InterPro"/>
</dbReference>
<dbReference type="SUPFAM" id="SSF51246">
    <property type="entry name" value="Rudiment single hybrid motif"/>
    <property type="match status" value="1"/>
</dbReference>
<dbReference type="InterPro" id="IPR011054">
    <property type="entry name" value="Rudment_hybrid_motif"/>
</dbReference>
<dbReference type="Pfam" id="PF02786">
    <property type="entry name" value="CPSase_L_D2"/>
    <property type="match status" value="1"/>
</dbReference>
<dbReference type="EMBL" id="FN649733">
    <property type="protein sequence ID" value="CBN79325.1"/>
    <property type="molecule type" value="Genomic_DNA"/>
</dbReference>
<evidence type="ECO:0000313" key="12">
    <source>
        <dbReference type="Proteomes" id="UP000002630"/>
    </source>
</evidence>
<dbReference type="SUPFAM" id="SSF56059">
    <property type="entry name" value="Glutathione synthetase ATP-binding domain-like"/>
    <property type="match status" value="1"/>
</dbReference>
<dbReference type="GO" id="GO:0005524">
    <property type="term" value="F:ATP binding"/>
    <property type="evidence" value="ECO:0007669"/>
    <property type="project" value="UniProtKB-UniRule"/>
</dbReference>
<dbReference type="Gene3D" id="3.40.50.20">
    <property type="match status" value="1"/>
</dbReference>
<comment type="cofactor">
    <cofactor evidence="1">
        <name>biotin</name>
        <dbReference type="ChEBI" id="CHEBI:57586"/>
    </cofactor>
</comment>
<dbReference type="Gene3D" id="3.90.1770.10">
    <property type="entry name" value="PreATP-grasp domain"/>
    <property type="match status" value="1"/>
</dbReference>
<dbReference type="SMART" id="SM00878">
    <property type="entry name" value="Biotin_carb_C"/>
    <property type="match status" value="1"/>
</dbReference>
<evidence type="ECO:0000256" key="7">
    <source>
        <dbReference type="SAM" id="MobiDB-lite"/>
    </source>
</evidence>
<reference evidence="11 12" key="1">
    <citation type="journal article" date="2010" name="Nature">
        <title>The Ectocarpus genome and the independent evolution of multicellularity in brown algae.</title>
        <authorList>
            <person name="Cock J.M."/>
            <person name="Sterck L."/>
            <person name="Rouze P."/>
            <person name="Scornet D."/>
            <person name="Allen A.E."/>
            <person name="Amoutzias G."/>
            <person name="Anthouard V."/>
            <person name="Artiguenave F."/>
            <person name="Aury J.M."/>
            <person name="Badger J.H."/>
            <person name="Beszteri B."/>
            <person name="Billiau K."/>
            <person name="Bonnet E."/>
            <person name="Bothwell J.H."/>
            <person name="Bowler C."/>
            <person name="Boyen C."/>
            <person name="Brownlee C."/>
            <person name="Carrano C.J."/>
            <person name="Charrier B."/>
            <person name="Cho G.Y."/>
            <person name="Coelho S.M."/>
            <person name="Collen J."/>
            <person name="Corre E."/>
            <person name="Da Silva C."/>
            <person name="Delage L."/>
            <person name="Delaroque N."/>
            <person name="Dittami S.M."/>
            <person name="Doulbeau S."/>
            <person name="Elias M."/>
            <person name="Farnham G."/>
            <person name="Gachon C.M."/>
            <person name="Gschloessl B."/>
            <person name="Heesch S."/>
            <person name="Jabbari K."/>
            <person name="Jubin C."/>
            <person name="Kawai H."/>
            <person name="Kimura K."/>
            <person name="Kloareg B."/>
            <person name="Kupper F.C."/>
            <person name="Lang D."/>
            <person name="Le Bail A."/>
            <person name="Leblanc C."/>
            <person name="Lerouge P."/>
            <person name="Lohr M."/>
            <person name="Lopez P.J."/>
            <person name="Martens C."/>
            <person name="Maumus F."/>
            <person name="Michel G."/>
            <person name="Miranda-Saavedra D."/>
            <person name="Morales J."/>
            <person name="Moreau H."/>
            <person name="Motomura T."/>
            <person name="Nagasato C."/>
            <person name="Napoli C.A."/>
            <person name="Nelson D.R."/>
            <person name="Nyvall-Collen P."/>
            <person name="Peters A.F."/>
            <person name="Pommier C."/>
            <person name="Potin P."/>
            <person name="Poulain J."/>
            <person name="Quesneville H."/>
            <person name="Read B."/>
            <person name="Rensing S.A."/>
            <person name="Ritter A."/>
            <person name="Rousvoal S."/>
            <person name="Samanta M."/>
            <person name="Samson G."/>
            <person name="Schroeder D.C."/>
            <person name="Segurens B."/>
            <person name="Strittmatter M."/>
            <person name="Tonon T."/>
            <person name="Tregear J.W."/>
            <person name="Valentin K."/>
            <person name="von Dassow P."/>
            <person name="Yamagishi T."/>
            <person name="Van de Peer Y."/>
            <person name="Wincker P."/>
        </authorList>
    </citation>
    <scope>NUCLEOTIDE SEQUENCE [LARGE SCALE GENOMIC DNA]</scope>
    <source>
        <strain evidence="12">Ec32 / CCAP1310/4</strain>
    </source>
</reference>
<dbReference type="OrthoDB" id="14612at2759"/>
<dbReference type="Pfam" id="PF21385">
    <property type="entry name" value="ACCA_BT"/>
    <property type="match status" value="1"/>
</dbReference>
<dbReference type="FunFam" id="3.40.50.20:FF:000005">
    <property type="entry name" value="acetyl-CoA carboxylase isoform X2"/>
    <property type="match status" value="1"/>
</dbReference>
<dbReference type="FunFam" id="3.30.1490.20:FF:000003">
    <property type="entry name" value="acetyl-CoA carboxylase isoform X1"/>
    <property type="match status" value="1"/>
</dbReference>
<dbReference type="EC" id="6.4.1.2" evidence="11"/>
<dbReference type="Gene3D" id="3.30.1490.20">
    <property type="entry name" value="ATP-grasp fold, A domain"/>
    <property type="match status" value="1"/>
</dbReference>
<gene>
    <name evidence="11" type="primary">ACC</name>
    <name evidence="11" type="ORF">Esi_0198_0003</name>
</gene>
<evidence type="ECO:0000256" key="2">
    <source>
        <dbReference type="ARBA" id="ARBA00022598"/>
    </source>
</evidence>
<protein>
    <submittedName>
        <fullName evidence="11">Acetyl-CoA carboxylase</fullName>
        <ecNumber evidence="11">6.4.1.2</ecNumber>
    </submittedName>
</protein>
<dbReference type="InterPro" id="IPR016185">
    <property type="entry name" value="PreATP-grasp_dom_sf"/>
</dbReference>
<dbReference type="InterPro" id="IPR011761">
    <property type="entry name" value="ATP-grasp"/>
</dbReference>
<dbReference type="SUPFAM" id="SSF52096">
    <property type="entry name" value="ClpP/crotonase"/>
    <property type="match status" value="1"/>
</dbReference>
<dbReference type="Pfam" id="PF00289">
    <property type="entry name" value="Biotin_carb_N"/>
    <property type="match status" value="1"/>
</dbReference>
<feature type="domain" description="CoA carboxyltransferase N-terminal" evidence="10">
    <location>
        <begin position="1533"/>
        <end position="1847"/>
    </location>
</feature>
<evidence type="ECO:0000256" key="3">
    <source>
        <dbReference type="ARBA" id="ARBA00022741"/>
    </source>
</evidence>
<evidence type="ECO:0000259" key="8">
    <source>
        <dbReference type="PROSITE" id="PS50975"/>
    </source>
</evidence>
<evidence type="ECO:0000259" key="10">
    <source>
        <dbReference type="PROSITE" id="PS50980"/>
    </source>
</evidence>
<dbReference type="InterPro" id="IPR005482">
    <property type="entry name" value="Biotin_COase_C"/>
</dbReference>
<feature type="region of interest" description="Disordered" evidence="7">
    <location>
        <begin position="704"/>
        <end position="746"/>
    </location>
</feature>
<dbReference type="GO" id="GO:0003989">
    <property type="term" value="F:acetyl-CoA carboxylase activity"/>
    <property type="evidence" value="ECO:0007669"/>
    <property type="project" value="UniProtKB-EC"/>
</dbReference>
<dbReference type="InterPro" id="IPR034733">
    <property type="entry name" value="AcCoA_carboxyl_beta"/>
</dbReference>
<feature type="domain" description="Biotin carboxylation" evidence="9">
    <location>
        <begin position="25"/>
        <end position="521"/>
    </location>
</feature>
<evidence type="ECO:0000256" key="6">
    <source>
        <dbReference type="PROSITE-ProRule" id="PRU00409"/>
    </source>
</evidence>
<dbReference type="PANTHER" id="PTHR45728:SF3">
    <property type="entry name" value="ACETYL-COA CARBOXYLASE"/>
    <property type="match status" value="1"/>
</dbReference>
<dbReference type="PROSITE" id="PS00866">
    <property type="entry name" value="CPSASE_1"/>
    <property type="match status" value="1"/>
</dbReference>
<dbReference type="InterPro" id="IPR011764">
    <property type="entry name" value="Biotin_carboxylation_dom"/>
</dbReference>
<organism evidence="11 12">
    <name type="scientific">Ectocarpus siliculosus</name>
    <name type="common">Brown alga</name>
    <name type="synonym">Conferva siliculosa</name>
    <dbReference type="NCBI Taxonomy" id="2880"/>
    <lineage>
        <taxon>Eukaryota</taxon>
        <taxon>Sar</taxon>
        <taxon>Stramenopiles</taxon>
        <taxon>Ochrophyta</taxon>
        <taxon>PX clade</taxon>
        <taxon>Phaeophyceae</taxon>
        <taxon>Ectocarpales</taxon>
        <taxon>Ectocarpaceae</taxon>
        <taxon>Ectocarpus</taxon>
    </lineage>
</organism>
<dbReference type="InterPro" id="IPR049076">
    <property type="entry name" value="ACCA"/>
</dbReference>
<dbReference type="InterPro" id="IPR005481">
    <property type="entry name" value="BC-like_N"/>
</dbReference>
<dbReference type="EMBL" id="FN648373">
    <property type="protein sequence ID" value="CBN79325.1"/>
    <property type="molecule type" value="Genomic_DNA"/>
</dbReference>
<dbReference type="STRING" id="2880.D8LHP3"/>
<dbReference type="InterPro" id="IPR029045">
    <property type="entry name" value="ClpP/crotonase-like_dom_sf"/>
</dbReference>
<keyword evidence="5" id="KW-0092">Biotin</keyword>
<keyword evidence="12" id="KW-1185">Reference proteome</keyword>
<keyword evidence="2 11" id="KW-0436">Ligase</keyword>
<dbReference type="InterPro" id="IPR013537">
    <property type="entry name" value="AcCoA_COase_cen"/>
</dbReference>
<dbReference type="PROSITE" id="PS00867">
    <property type="entry name" value="CPSASE_2"/>
    <property type="match status" value="1"/>
</dbReference>
<dbReference type="InterPro" id="IPR013815">
    <property type="entry name" value="ATP_grasp_subdomain_1"/>
</dbReference>
<accession>D8LHP3</accession>
<keyword evidence="4 6" id="KW-0067">ATP-binding</keyword>
<name>D8LHP3_ECTSI</name>
<dbReference type="eggNOG" id="KOG0368">
    <property type="taxonomic scope" value="Eukaryota"/>
</dbReference>
<dbReference type="PROSITE" id="PS50979">
    <property type="entry name" value="BC"/>
    <property type="match status" value="1"/>
</dbReference>
<proteinExistence type="predicted"/>
<dbReference type="SMR" id="D8LHP3"/>
<evidence type="ECO:0000256" key="4">
    <source>
        <dbReference type="ARBA" id="ARBA00022840"/>
    </source>
</evidence>
<dbReference type="PROSITE" id="PS50980">
    <property type="entry name" value="COA_CT_NTER"/>
    <property type="match status" value="1"/>
</dbReference>
<dbReference type="SUPFAM" id="SSF52440">
    <property type="entry name" value="PreATP-grasp domain"/>
    <property type="match status" value="1"/>
</dbReference>
<evidence type="ECO:0000256" key="5">
    <source>
        <dbReference type="ARBA" id="ARBA00023267"/>
    </source>
</evidence>
<dbReference type="Gene3D" id="3.90.226.10">
    <property type="entry name" value="2-enoyl-CoA Hydratase, Chain A, domain 1"/>
    <property type="match status" value="1"/>
</dbReference>
<dbReference type="PROSITE" id="PS50975">
    <property type="entry name" value="ATP_GRASP"/>
    <property type="match status" value="1"/>
</dbReference>
<keyword evidence="3 6" id="KW-0547">Nucleotide-binding</keyword>
<feature type="domain" description="ATP-grasp" evidence="8">
    <location>
        <begin position="176"/>
        <end position="370"/>
    </location>
</feature>
<dbReference type="InterPro" id="IPR049074">
    <property type="entry name" value="ACCA_BT"/>
</dbReference>
<evidence type="ECO:0000256" key="1">
    <source>
        <dbReference type="ARBA" id="ARBA00001953"/>
    </source>
</evidence>
<dbReference type="Pfam" id="PF08326">
    <property type="entry name" value="ACC_central"/>
    <property type="match status" value="3"/>
</dbReference>
<dbReference type="Pfam" id="PF01039">
    <property type="entry name" value="Carboxyl_trans"/>
    <property type="match status" value="1"/>
</dbReference>
<dbReference type="InParanoid" id="D8LHP3"/>
<evidence type="ECO:0000259" key="9">
    <source>
        <dbReference type="PROSITE" id="PS50979"/>
    </source>
</evidence>
<dbReference type="Pfam" id="PF02785">
    <property type="entry name" value="Biotin_carb_C"/>
    <property type="match status" value="1"/>
</dbReference>
<dbReference type="PANTHER" id="PTHR45728">
    <property type="entry name" value="ACETYL-COA CARBOXYLASE, ISOFORM A"/>
    <property type="match status" value="1"/>
</dbReference>
<dbReference type="InterPro" id="IPR011762">
    <property type="entry name" value="COA_CT_N"/>
</dbReference>